<dbReference type="Pfam" id="PF00132">
    <property type="entry name" value="Hexapep"/>
    <property type="match status" value="1"/>
</dbReference>
<dbReference type="RefSeq" id="WP_032557976.1">
    <property type="nucleotide sequence ID" value="NZ_JGDJ01000086.1"/>
</dbReference>
<dbReference type="GO" id="GO:0016740">
    <property type="term" value="F:transferase activity"/>
    <property type="evidence" value="ECO:0007669"/>
    <property type="project" value="UniProtKB-KW"/>
</dbReference>
<dbReference type="InterPro" id="IPR001451">
    <property type="entry name" value="Hexapep"/>
</dbReference>
<proteinExistence type="predicted"/>
<protein>
    <submittedName>
        <fullName evidence="1">Bacterial transferase hexapeptide family protein</fullName>
    </submittedName>
</protein>
<dbReference type="EMBL" id="JGDJ01000086">
    <property type="protein sequence ID" value="EXZ31067.1"/>
    <property type="molecule type" value="Genomic_DNA"/>
</dbReference>
<dbReference type="AlphaFoldDB" id="A0A015YGP4"/>
<dbReference type="SUPFAM" id="SSF51161">
    <property type="entry name" value="Trimeric LpxA-like enzymes"/>
    <property type="match status" value="1"/>
</dbReference>
<organism evidence="1 2">
    <name type="scientific">Bacteroides fragilis str. S36L11</name>
    <dbReference type="NCBI Taxonomy" id="1339327"/>
    <lineage>
        <taxon>Bacteria</taxon>
        <taxon>Pseudomonadati</taxon>
        <taxon>Bacteroidota</taxon>
        <taxon>Bacteroidia</taxon>
        <taxon>Bacteroidales</taxon>
        <taxon>Bacteroidaceae</taxon>
        <taxon>Bacteroides</taxon>
    </lineage>
</organism>
<accession>A0A015YGP4</accession>
<gene>
    <name evidence="1" type="ORF">M136_5174</name>
</gene>
<evidence type="ECO:0000313" key="1">
    <source>
        <dbReference type="EMBL" id="EXZ31067.1"/>
    </source>
</evidence>
<dbReference type="InterPro" id="IPR011004">
    <property type="entry name" value="Trimer_LpxA-like_sf"/>
</dbReference>
<dbReference type="Gene3D" id="2.160.10.10">
    <property type="entry name" value="Hexapeptide repeat proteins"/>
    <property type="match status" value="1"/>
</dbReference>
<evidence type="ECO:0000313" key="2">
    <source>
        <dbReference type="Proteomes" id="UP000022082"/>
    </source>
</evidence>
<reference evidence="1 2" key="1">
    <citation type="submission" date="2014-02" db="EMBL/GenBank/DDBJ databases">
        <authorList>
            <person name="Sears C."/>
            <person name="Carroll K."/>
            <person name="Sack B.R."/>
            <person name="Qadri F."/>
            <person name="Myers L.L."/>
            <person name="Chung G.-T."/>
            <person name="Escheverria P."/>
            <person name="Fraser C.M."/>
            <person name="Sadzewicz L."/>
            <person name="Shefchek K.A."/>
            <person name="Tallon L."/>
            <person name="Das S.P."/>
            <person name="Daugherty S."/>
            <person name="Mongodin E.F."/>
        </authorList>
    </citation>
    <scope>NUCLEOTIDE SEQUENCE [LARGE SCALE GENOMIC DNA]</scope>
    <source>
        <strain evidence="1 2">S36L11</strain>
    </source>
</reference>
<dbReference type="Proteomes" id="UP000022082">
    <property type="component" value="Unassembled WGS sequence"/>
</dbReference>
<sequence>MLTAISEDQIANLLIKQLSAIFFVDDAEKYLIESQLKEVLLRCELCFSRNMNKYYSLKGETYFNPFQSAQYTIFLYYFSNQIFRIGICRLLADKLYYLNKIMNACDLFYEIELPSYFQLDHPVGSVMGRAKYGDGFIFSQNCTVGNNRGIYPVIGKNVRMCANSSIIGNCLIGDNVIIGANSGVKDEDIPNDSLVFGYSPNLVVKRMR</sequence>
<dbReference type="PATRIC" id="fig|1339327.3.peg.413"/>
<keyword evidence="1" id="KW-0808">Transferase</keyword>
<comment type="caution">
    <text evidence="1">The sequence shown here is derived from an EMBL/GenBank/DDBJ whole genome shotgun (WGS) entry which is preliminary data.</text>
</comment>
<name>A0A015YGP4_BACFG</name>